<sequence>MTYIDSITIAAQHAQDWDLPAELLPLVITSEAVLLSGHEAGHRGHAAWD</sequence>
<comment type="caution">
    <text evidence="1">The sequence shown here is derived from an EMBL/GenBank/DDBJ whole genome shotgun (WGS) entry which is preliminary data.</text>
</comment>
<proteinExistence type="predicted"/>
<reference evidence="1 2" key="1">
    <citation type="submission" date="2024-08" db="EMBL/GenBank/DDBJ databases">
        <authorList>
            <person name="Lu H."/>
        </authorList>
    </citation>
    <scope>NUCLEOTIDE SEQUENCE [LARGE SCALE GENOMIC DNA]</scope>
    <source>
        <strain evidence="1 2">BYS87W</strain>
    </source>
</reference>
<organism evidence="1 2">
    <name type="scientific">Pelomonas baiyunensis</name>
    <dbReference type="NCBI Taxonomy" id="3299026"/>
    <lineage>
        <taxon>Bacteria</taxon>
        <taxon>Pseudomonadati</taxon>
        <taxon>Pseudomonadota</taxon>
        <taxon>Betaproteobacteria</taxon>
        <taxon>Burkholderiales</taxon>
        <taxon>Sphaerotilaceae</taxon>
        <taxon>Roseateles</taxon>
    </lineage>
</organism>
<protein>
    <submittedName>
        <fullName evidence="1">Uncharacterized protein</fullName>
    </submittedName>
</protein>
<gene>
    <name evidence="1" type="ORF">ACG01O_12990</name>
</gene>
<dbReference type="EMBL" id="JBIGIB010000003">
    <property type="protein sequence ID" value="MFG6467532.1"/>
    <property type="molecule type" value="Genomic_DNA"/>
</dbReference>
<dbReference type="Proteomes" id="UP001606303">
    <property type="component" value="Unassembled WGS sequence"/>
</dbReference>
<accession>A0ABW7GZW0</accession>
<name>A0ABW7GZW0_9BURK</name>
<evidence type="ECO:0000313" key="1">
    <source>
        <dbReference type="EMBL" id="MFG6467532.1"/>
    </source>
</evidence>
<keyword evidence="2" id="KW-1185">Reference proteome</keyword>
<dbReference type="RefSeq" id="WP_394385196.1">
    <property type="nucleotide sequence ID" value="NZ_JBIGIB010000003.1"/>
</dbReference>
<evidence type="ECO:0000313" key="2">
    <source>
        <dbReference type="Proteomes" id="UP001606303"/>
    </source>
</evidence>